<proteinExistence type="predicted"/>
<evidence type="ECO:0000313" key="1">
    <source>
        <dbReference type="EMBL" id="OBX80562.1"/>
    </source>
</evidence>
<reference evidence="1 2" key="1">
    <citation type="submission" date="2016-06" db="EMBL/GenBank/DDBJ databases">
        <title>Draft genome of Moraxella atlantae CCUG 66109.</title>
        <authorList>
            <person name="Salva-Serra F."/>
            <person name="Engstrom-Jakobsson H."/>
            <person name="Thorell K."/>
            <person name="Gonzales-Siles L."/>
            <person name="Karlsson R."/>
            <person name="Boulund F."/>
            <person name="Engstrand L."/>
            <person name="Kristiansson E."/>
            <person name="Moore E."/>
        </authorList>
    </citation>
    <scope>NUCLEOTIDE SEQUENCE [LARGE SCALE GENOMIC DNA]</scope>
    <source>
        <strain evidence="1 2">CCUG 66109</strain>
    </source>
</reference>
<dbReference type="Proteomes" id="UP000092508">
    <property type="component" value="Unassembled WGS sequence"/>
</dbReference>
<organism evidence="1 2">
    <name type="scientific">Faucicola atlantae</name>
    <dbReference type="NCBI Taxonomy" id="34059"/>
    <lineage>
        <taxon>Bacteria</taxon>
        <taxon>Pseudomonadati</taxon>
        <taxon>Pseudomonadota</taxon>
        <taxon>Gammaproteobacteria</taxon>
        <taxon>Moraxellales</taxon>
        <taxon>Moraxellaceae</taxon>
        <taxon>Faucicola</taxon>
    </lineage>
</organism>
<name>A0A1B8QF27_9GAMM</name>
<dbReference type="AlphaFoldDB" id="A0A1B8QF27"/>
<comment type="caution">
    <text evidence="1">The sequence shown here is derived from an EMBL/GenBank/DDBJ whole genome shotgun (WGS) entry which is preliminary data.</text>
</comment>
<dbReference type="STRING" id="34059.A9308_03170"/>
<gene>
    <name evidence="1" type="ORF">A9308_03170</name>
</gene>
<evidence type="ECO:0000313" key="2">
    <source>
        <dbReference type="Proteomes" id="UP000092508"/>
    </source>
</evidence>
<sequence>MCNLRNVLPKKLTDKETLKPKRRKIGYNSDYLANLLLKSVTKNNPPNNSHYLFCQGRPCNLPSLR</sequence>
<accession>A0A1B8QF27</accession>
<dbReference type="EMBL" id="LZMZ01000005">
    <property type="protein sequence ID" value="OBX80562.1"/>
    <property type="molecule type" value="Genomic_DNA"/>
</dbReference>
<protein>
    <submittedName>
        <fullName evidence="1">Uncharacterized protein</fullName>
    </submittedName>
</protein>